<name>A0A9R0IVR7_SPIOL</name>
<dbReference type="SUPFAM" id="SSF53474">
    <property type="entry name" value="alpha/beta-Hydrolases"/>
    <property type="match status" value="1"/>
</dbReference>
<dbReference type="KEGG" id="soe:110795811"/>
<organism evidence="3 4">
    <name type="scientific">Spinacia oleracea</name>
    <name type="common">Spinach</name>
    <dbReference type="NCBI Taxonomy" id="3562"/>
    <lineage>
        <taxon>Eukaryota</taxon>
        <taxon>Viridiplantae</taxon>
        <taxon>Streptophyta</taxon>
        <taxon>Embryophyta</taxon>
        <taxon>Tracheophyta</taxon>
        <taxon>Spermatophyta</taxon>
        <taxon>Magnoliopsida</taxon>
        <taxon>eudicotyledons</taxon>
        <taxon>Gunneridae</taxon>
        <taxon>Pentapetalae</taxon>
        <taxon>Caryophyllales</taxon>
        <taxon>Chenopodiaceae</taxon>
        <taxon>Chenopodioideae</taxon>
        <taxon>Anserineae</taxon>
        <taxon>Spinacia</taxon>
    </lineage>
</organism>
<protein>
    <submittedName>
        <fullName evidence="4">Probable carboxylesterase 9</fullName>
    </submittedName>
</protein>
<feature type="domain" description="Alpha/beta hydrolase fold-3" evidence="2">
    <location>
        <begin position="78"/>
        <end position="290"/>
    </location>
</feature>
<gene>
    <name evidence="4" type="primary">LOC110795811</name>
</gene>
<dbReference type="InterPro" id="IPR013094">
    <property type="entry name" value="AB_hydrolase_3"/>
</dbReference>
<proteinExistence type="inferred from homology"/>
<dbReference type="GO" id="GO:0016787">
    <property type="term" value="F:hydrolase activity"/>
    <property type="evidence" value="ECO:0007669"/>
    <property type="project" value="InterPro"/>
</dbReference>
<dbReference type="InterPro" id="IPR029058">
    <property type="entry name" value="AB_hydrolase_fold"/>
</dbReference>
<dbReference type="GeneID" id="110795811"/>
<evidence type="ECO:0000256" key="1">
    <source>
        <dbReference type="ARBA" id="ARBA00010515"/>
    </source>
</evidence>
<accession>A0A9R0IVR7</accession>
<evidence type="ECO:0000259" key="2">
    <source>
        <dbReference type="Pfam" id="PF07859"/>
    </source>
</evidence>
<reference evidence="3" key="1">
    <citation type="journal article" date="2021" name="Nat. Commun.">
        <title>Genomic analyses provide insights into spinach domestication and the genetic basis of agronomic traits.</title>
        <authorList>
            <person name="Cai X."/>
            <person name="Sun X."/>
            <person name="Xu C."/>
            <person name="Sun H."/>
            <person name="Wang X."/>
            <person name="Ge C."/>
            <person name="Zhang Z."/>
            <person name="Wang Q."/>
            <person name="Fei Z."/>
            <person name="Jiao C."/>
            <person name="Wang Q."/>
        </authorList>
    </citation>
    <scope>NUCLEOTIDE SEQUENCE [LARGE SCALE GENOMIC DNA]</scope>
    <source>
        <strain evidence="3">cv. Varoflay</strain>
    </source>
</reference>
<evidence type="ECO:0000313" key="4">
    <source>
        <dbReference type="RefSeq" id="XP_021856528.1"/>
    </source>
</evidence>
<keyword evidence="3" id="KW-1185">Reference proteome</keyword>
<sequence>MSKFNPYEHLKVSLNDDGTLHRYNKMAHIPPNLNPGKAEAVASKDITIDMEKNIWVRVYCPTNLPSNDDGCVAKLPIIVFFHGGGWIDHGVADIFCHESCVQFARDMPAIIISLEYRLSPEHKLPAQYEDAMDTVLWIRQQMLDPNGEQWLKEYGDFSRCYLGGRGNGGNMAYNACIRAADVDISPLKISGIILNQPMFSGNHRTKSELKYACDELYPLPVWDLMWELALPKGTDRDHRYCNPIKDPALKSKIAKIGRCLVIGYSMDPMVDRQQEFVAMLLGGGAKVHAHFDVGFHGVDLIDSKRSSYNLQLIKDFVY</sequence>
<dbReference type="InterPro" id="IPR050466">
    <property type="entry name" value="Carboxylest/Gibb_receptor"/>
</dbReference>
<comment type="similarity">
    <text evidence="1">Belongs to the 'GDXG' lipolytic enzyme family.</text>
</comment>
<dbReference type="Gene3D" id="3.40.50.1820">
    <property type="entry name" value="alpha/beta hydrolase"/>
    <property type="match status" value="1"/>
</dbReference>
<reference evidence="4" key="2">
    <citation type="submission" date="2025-08" db="UniProtKB">
        <authorList>
            <consortium name="RefSeq"/>
        </authorList>
    </citation>
    <scope>IDENTIFICATION</scope>
    <source>
        <tissue evidence="4">Leaf</tissue>
    </source>
</reference>
<dbReference type="AlphaFoldDB" id="A0A9R0IVR7"/>
<dbReference type="OrthoDB" id="408631at2759"/>
<evidence type="ECO:0000313" key="3">
    <source>
        <dbReference type="Proteomes" id="UP000813463"/>
    </source>
</evidence>
<dbReference type="PANTHER" id="PTHR23024:SF212">
    <property type="entry name" value="CARBOXYLESTERASE 9-RELATED"/>
    <property type="match status" value="1"/>
</dbReference>
<dbReference type="RefSeq" id="XP_021856528.1">
    <property type="nucleotide sequence ID" value="XM_022000836.2"/>
</dbReference>
<dbReference type="Pfam" id="PF07859">
    <property type="entry name" value="Abhydrolase_3"/>
    <property type="match status" value="1"/>
</dbReference>
<dbReference type="Proteomes" id="UP000813463">
    <property type="component" value="Chromosome 2"/>
</dbReference>
<dbReference type="PANTHER" id="PTHR23024">
    <property type="entry name" value="ARYLACETAMIDE DEACETYLASE"/>
    <property type="match status" value="1"/>
</dbReference>